<evidence type="ECO:0008006" key="4">
    <source>
        <dbReference type="Google" id="ProtNLM"/>
    </source>
</evidence>
<name>A0A835C090_9POAL</name>
<sequence>MARQPKRTAAPAPHEIPPAGAPTVPPPGAQPVPPPRAQPVPPVGIPSMFEPGAWCSPRPPQSMVPSSTPYWVPALQHPTIAGLSAQGSLWGPATENPDDSDPQAWGPNSHPPGGFLNFLNSTQDPAQAVGNGSSSQPISIGDEINGNDCARTEKRLLWTKEEDLRLVSAWLNNSNDPIQANYKKNDQYWNGVAAVYNSTTPKKRARLPKQIKDRFGRIKKRVAWFCASWKEANALWLVVFLEC</sequence>
<proteinExistence type="predicted"/>
<keyword evidence="3" id="KW-1185">Reference proteome</keyword>
<feature type="compositionally biased region" description="Pro residues" evidence="1">
    <location>
        <begin position="14"/>
        <end position="44"/>
    </location>
</feature>
<feature type="region of interest" description="Disordered" evidence="1">
    <location>
        <begin position="85"/>
        <end position="112"/>
    </location>
</feature>
<accession>A0A835C090</accession>
<evidence type="ECO:0000256" key="1">
    <source>
        <dbReference type="SAM" id="MobiDB-lite"/>
    </source>
</evidence>
<gene>
    <name evidence="2" type="ORF">HU200_028758</name>
</gene>
<dbReference type="EMBL" id="JACEFO010001742">
    <property type="protein sequence ID" value="KAF8712970.1"/>
    <property type="molecule type" value="Genomic_DNA"/>
</dbReference>
<evidence type="ECO:0000313" key="2">
    <source>
        <dbReference type="EMBL" id="KAF8712970.1"/>
    </source>
</evidence>
<reference evidence="2" key="1">
    <citation type="submission" date="2020-07" db="EMBL/GenBank/DDBJ databases">
        <title>Genome sequence and genetic diversity analysis of an under-domesticated orphan crop, white fonio (Digitaria exilis).</title>
        <authorList>
            <person name="Bennetzen J.L."/>
            <person name="Chen S."/>
            <person name="Ma X."/>
            <person name="Wang X."/>
            <person name="Yssel A.E.J."/>
            <person name="Chaluvadi S.R."/>
            <person name="Johnson M."/>
            <person name="Gangashetty P."/>
            <person name="Hamidou F."/>
            <person name="Sanogo M.D."/>
            <person name="Zwaenepoel A."/>
            <person name="Wallace J."/>
            <person name="Van De Peer Y."/>
            <person name="Van Deynze A."/>
        </authorList>
    </citation>
    <scope>NUCLEOTIDE SEQUENCE</scope>
    <source>
        <tissue evidence="2">Leaves</tissue>
    </source>
</reference>
<dbReference type="PANTHER" id="PTHR45224:SF16">
    <property type="entry name" value="OS01G0527900 PROTEIN"/>
    <property type="match status" value="1"/>
</dbReference>
<organism evidence="2 3">
    <name type="scientific">Digitaria exilis</name>
    <dbReference type="NCBI Taxonomy" id="1010633"/>
    <lineage>
        <taxon>Eukaryota</taxon>
        <taxon>Viridiplantae</taxon>
        <taxon>Streptophyta</taxon>
        <taxon>Embryophyta</taxon>
        <taxon>Tracheophyta</taxon>
        <taxon>Spermatophyta</taxon>
        <taxon>Magnoliopsida</taxon>
        <taxon>Liliopsida</taxon>
        <taxon>Poales</taxon>
        <taxon>Poaceae</taxon>
        <taxon>PACMAD clade</taxon>
        <taxon>Panicoideae</taxon>
        <taxon>Panicodae</taxon>
        <taxon>Paniceae</taxon>
        <taxon>Anthephorinae</taxon>
        <taxon>Digitaria</taxon>
    </lineage>
</organism>
<dbReference type="OrthoDB" id="688089at2759"/>
<feature type="region of interest" description="Disordered" evidence="1">
    <location>
        <begin position="1"/>
        <end position="44"/>
    </location>
</feature>
<protein>
    <recommendedName>
        <fullName evidence="4">Myb-like domain-containing protein</fullName>
    </recommendedName>
</protein>
<dbReference type="AlphaFoldDB" id="A0A835C090"/>
<dbReference type="Proteomes" id="UP000636709">
    <property type="component" value="Unassembled WGS sequence"/>
</dbReference>
<comment type="caution">
    <text evidence="2">The sequence shown here is derived from an EMBL/GenBank/DDBJ whole genome shotgun (WGS) entry which is preliminary data.</text>
</comment>
<evidence type="ECO:0000313" key="3">
    <source>
        <dbReference type="Proteomes" id="UP000636709"/>
    </source>
</evidence>
<dbReference type="PANTHER" id="PTHR45224">
    <property type="entry name" value="OS01G0527900 PROTEIN-RELATED"/>
    <property type="match status" value="1"/>
</dbReference>